<dbReference type="SUPFAM" id="SSF53448">
    <property type="entry name" value="Nucleotide-diphospho-sugar transferases"/>
    <property type="match status" value="1"/>
</dbReference>
<sequence length="364" mass="41374">MHPKVSIVIPVYNVSQFLRPCLDSVINQTLQDIEIIIVNDGSTDNSLEIAQEYAEKDSRIIIINKANAGYGHTMNRGFERARGEYIGIVESDDIARPEMFEKLYAQAVQNNAEVVRSNYFAMSGNGSAFNVIDVLTLAKAPYYTAFNPADYPGVLLGSPAIWTSIFKNSFIKEHQITFLESPGASYQDTGFLLKVWAAAEKVVFMREAFLNYRVDNANSSVKSGAKVFCVSDEYESFEKFLAKYPKRREALKFQLQAKKYETYLWNYNRLDTPLKPSFRKLMHEQFAAAHDANELDSSLFSPVEWDDLQTVIHNPDSLGDKQLAVAPIELDVREHQKTIQVNDRSPFAAKAFRKIKRIVKRIRG</sequence>
<dbReference type="CDD" id="cd00761">
    <property type="entry name" value="Glyco_tranf_GTA_type"/>
    <property type="match status" value="1"/>
</dbReference>
<dbReference type="PANTHER" id="PTHR22916">
    <property type="entry name" value="GLYCOSYLTRANSFERASE"/>
    <property type="match status" value="1"/>
</dbReference>
<reference evidence="2 3" key="1">
    <citation type="submission" date="2023-07" db="EMBL/GenBank/DDBJ databases">
        <title>Sequencing the genomes of 1000 actinobacteria strains.</title>
        <authorList>
            <person name="Klenk H.-P."/>
        </authorList>
    </citation>
    <scope>NUCLEOTIDE SEQUENCE [LARGE SCALE GENOMIC DNA]</scope>
    <source>
        <strain evidence="2 3">DSM 15539</strain>
    </source>
</reference>
<accession>A0ABU1SZP4</accession>
<dbReference type="Gene3D" id="3.90.550.10">
    <property type="entry name" value="Spore Coat Polysaccharide Biosynthesis Protein SpsA, Chain A"/>
    <property type="match status" value="1"/>
</dbReference>
<protein>
    <submittedName>
        <fullName evidence="2">Glycosyltransferase involved in cell wall biosynthesis</fullName>
    </submittedName>
</protein>
<feature type="domain" description="Glycosyltransferase 2-like" evidence="1">
    <location>
        <begin position="6"/>
        <end position="121"/>
    </location>
</feature>
<dbReference type="PANTHER" id="PTHR22916:SF3">
    <property type="entry name" value="UDP-GLCNAC:BETAGAL BETA-1,3-N-ACETYLGLUCOSAMINYLTRANSFERASE-LIKE PROTEIN 1"/>
    <property type="match status" value="1"/>
</dbReference>
<evidence type="ECO:0000313" key="3">
    <source>
        <dbReference type="Proteomes" id="UP001266099"/>
    </source>
</evidence>
<proteinExistence type="predicted"/>
<dbReference type="InterPro" id="IPR001173">
    <property type="entry name" value="Glyco_trans_2-like"/>
</dbReference>
<keyword evidence="3" id="KW-1185">Reference proteome</keyword>
<dbReference type="RefSeq" id="WP_309954517.1">
    <property type="nucleotide sequence ID" value="NZ_JAVDUJ010000001.1"/>
</dbReference>
<dbReference type="Pfam" id="PF00535">
    <property type="entry name" value="Glycos_transf_2"/>
    <property type="match status" value="1"/>
</dbReference>
<evidence type="ECO:0000259" key="1">
    <source>
        <dbReference type="Pfam" id="PF00535"/>
    </source>
</evidence>
<name>A0ABU1SZP4_9ACTO</name>
<dbReference type="Proteomes" id="UP001266099">
    <property type="component" value="Unassembled WGS sequence"/>
</dbReference>
<organism evidence="2 3">
    <name type="scientific">Arcanobacterium hippocoleae</name>
    <dbReference type="NCBI Taxonomy" id="149017"/>
    <lineage>
        <taxon>Bacteria</taxon>
        <taxon>Bacillati</taxon>
        <taxon>Actinomycetota</taxon>
        <taxon>Actinomycetes</taxon>
        <taxon>Actinomycetales</taxon>
        <taxon>Actinomycetaceae</taxon>
        <taxon>Arcanobacterium</taxon>
    </lineage>
</organism>
<evidence type="ECO:0000313" key="2">
    <source>
        <dbReference type="EMBL" id="MDR6938579.1"/>
    </source>
</evidence>
<dbReference type="InterPro" id="IPR029044">
    <property type="entry name" value="Nucleotide-diphossugar_trans"/>
</dbReference>
<dbReference type="EMBL" id="JAVDUJ010000001">
    <property type="protein sequence ID" value="MDR6938579.1"/>
    <property type="molecule type" value="Genomic_DNA"/>
</dbReference>
<comment type="caution">
    <text evidence="2">The sequence shown here is derived from an EMBL/GenBank/DDBJ whole genome shotgun (WGS) entry which is preliminary data.</text>
</comment>
<gene>
    <name evidence="2" type="ORF">J2S36_000122</name>
</gene>